<evidence type="ECO:0000313" key="7">
    <source>
        <dbReference type="EMBL" id="TCV77522.1"/>
    </source>
</evidence>
<dbReference type="PANTHER" id="PTHR32305:SF15">
    <property type="entry name" value="PROTEIN RHSA-RELATED"/>
    <property type="match status" value="1"/>
</dbReference>
<dbReference type="InterPro" id="IPR031325">
    <property type="entry name" value="RHS_repeat"/>
</dbReference>
<dbReference type="Gene3D" id="2.180.10.10">
    <property type="entry name" value="RHS repeat-associated core"/>
    <property type="match status" value="2"/>
</dbReference>
<dbReference type="InterPro" id="IPR056823">
    <property type="entry name" value="TEN-like_YD-shell"/>
</dbReference>
<keyword evidence="3" id="KW-0812">Transmembrane</keyword>
<dbReference type="Pfam" id="PF01471">
    <property type="entry name" value="PG_binding_1"/>
    <property type="match status" value="1"/>
</dbReference>
<feature type="region of interest" description="Disordered" evidence="2">
    <location>
        <begin position="1"/>
        <end position="47"/>
    </location>
</feature>
<dbReference type="InterPro" id="IPR022385">
    <property type="entry name" value="Rhs_assc_core"/>
</dbReference>
<dbReference type="PRINTS" id="PR00394">
    <property type="entry name" value="RHSPROTEIN"/>
</dbReference>
<dbReference type="InterPro" id="IPR045351">
    <property type="entry name" value="DUF6531"/>
</dbReference>
<feature type="region of interest" description="Disordered" evidence="2">
    <location>
        <begin position="304"/>
        <end position="349"/>
    </location>
</feature>
<name>A0ABY2CHH2_METMH</name>
<feature type="domain" description="DUF6531" evidence="5">
    <location>
        <begin position="355"/>
        <end position="426"/>
    </location>
</feature>
<dbReference type="PANTHER" id="PTHR32305">
    <property type="match status" value="1"/>
</dbReference>
<reference evidence="7 8" key="1">
    <citation type="submission" date="2019-03" db="EMBL/GenBank/DDBJ databases">
        <title>Systems level insights into methane cycling in arid and semi-arid ecosystems.</title>
        <authorList>
            <person name="Kalyuzhnaya M."/>
        </authorList>
    </citation>
    <scope>NUCLEOTIDE SEQUENCE [LARGE SCALE GENOMIC DNA]</scope>
    <source>
        <strain evidence="7 8">S-1</strain>
    </source>
</reference>
<evidence type="ECO:0000256" key="2">
    <source>
        <dbReference type="SAM" id="MobiDB-lite"/>
    </source>
</evidence>
<feature type="compositionally biased region" description="Low complexity" evidence="2">
    <location>
        <begin position="318"/>
        <end position="338"/>
    </location>
</feature>
<evidence type="ECO:0000259" key="6">
    <source>
        <dbReference type="Pfam" id="PF25023"/>
    </source>
</evidence>
<comment type="caution">
    <text evidence="7">The sequence shown here is derived from an EMBL/GenBank/DDBJ whole genome shotgun (WGS) entry which is preliminary data.</text>
</comment>
<feature type="domain" description="Teneurin-like YD-shell" evidence="6">
    <location>
        <begin position="1072"/>
        <end position="1324"/>
    </location>
</feature>
<feature type="domain" description="Peptidoglycan binding-like" evidence="4">
    <location>
        <begin position="64"/>
        <end position="119"/>
    </location>
</feature>
<keyword evidence="3" id="KW-0472">Membrane</keyword>
<dbReference type="RefSeq" id="WP_228375542.1">
    <property type="nucleotide sequence ID" value="NZ_LUUF01000091.1"/>
</dbReference>
<feature type="compositionally biased region" description="Polar residues" evidence="2">
    <location>
        <begin position="1413"/>
        <end position="1426"/>
    </location>
</feature>
<feature type="transmembrane region" description="Helical" evidence="3">
    <location>
        <begin position="224"/>
        <end position="242"/>
    </location>
</feature>
<dbReference type="SUPFAM" id="SSF47090">
    <property type="entry name" value="PGBD-like"/>
    <property type="match status" value="1"/>
</dbReference>
<protein>
    <submittedName>
        <fullName evidence="7">RHS repeat-associated protein</fullName>
    </submittedName>
</protein>
<feature type="domain" description="Teneurin-like YD-shell" evidence="6">
    <location>
        <begin position="771"/>
        <end position="947"/>
    </location>
</feature>
<accession>A0ABY2CHH2</accession>
<dbReference type="CDD" id="cd00085">
    <property type="entry name" value="HNHc"/>
    <property type="match status" value="1"/>
</dbReference>
<dbReference type="InterPro" id="IPR002477">
    <property type="entry name" value="Peptidoglycan-bd-like"/>
</dbReference>
<dbReference type="Pfam" id="PF05593">
    <property type="entry name" value="RHS_repeat"/>
    <property type="match status" value="2"/>
</dbReference>
<feature type="transmembrane region" description="Helical" evidence="3">
    <location>
        <begin position="264"/>
        <end position="285"/>
    </location>
</feature>
<dbReference type="Gene3D" id="1.10.101.10">
    <property type="entry name" value="PGBD-like superfamily/PGBD"/>
    <property type="match status" value="1"/>
</dbReference>
<proteinExistence type="predicted"/>
<dbReference type="Pfam" id="PF25023">
    <property type="entry name" value="TEN_YD-shell"/>
    <property type="match status" value="2"/>
</dbReference>
<dbReference type="InterPro" id="IPR006530">
    <property type="entry name" value="YD"/>
</dbReference>
<evidence type="ECO:0000313" key="8">
    <source>
        <dbReference type="Proteomes" id="UP000295649"/>
    </source>
</evidence>
<organism evidence="7 8">
    <name type="scientific">Methylomonas methanica</name>
    <dbReference type="NCBI Taxonomy" id="421"/>
    <lineage>
        <taxon>Bacteria</taxon>
        <taxon>Pseudomonadati</taxon>
        <taxon>Pseudomonadota</taxon>
        <taxon>Gammaproteobacteria</taxon>
        <taxon>Methylococcales</taxon>
        <taxon>Methylococcaceae</taxon>
        <taxon>Methylomonas</taxon>
    </lineage>
</organism>
<feature type="compositionally biased region" description="Basic and acidic residues" evidence="2">
    <location>
        <begin position="1"/>
        <end position="18"/>
    </location>
</feature>
<evidence type="ECO:0000259" key="4">
    <source>
        <dbReference type="Pfam" id="PF01471"/>
    </source>
</evidence>
<evidence type="ECO:0000256" key="3">
    <source>
        <dbReference type="SAM" id="Phobius"/>
    </source>
</evidence>
<evidence type="ECO:0000259" key="5">
    <source>
        <dbReference type="Pfam" id="PF20148"/>
    </source>
</evidence>
<dbReference type="Proteomes" id="UP000295649">
    <property type="component" value="Unassembled WGS sequence"/>
</dbReference>
<feature type="transmembrane region" description="Helical" evidence="3">
    <location>
        <begin position="199"/>
        <end position="217"/>
    </location>
</feature>
<dbReference type="NCBIfam" id="TIGR03696">
    <property type="entry name" value="Rhs_assc_core"/>
    <property type="match status" value="1"/>
</dbReference>
<sequence>MAGWKDPRPTGSEIRPRNIDAGTTIRDSSPRPAPIGVLPGQPTKAAPRNVKVRSGLPTLKPGSQGAEVRQLQVLLNACISPSPGLAVDGLFTPATANAVRQYQQSVGINADGIVGKDTWFYLLKGDKAKSAPMIPPPAGASIAQPAPSSAPNIPAPILPMETVGSWTLERKFTEALRLTAPKLPGSMRHEFEALLSPESLAMIAATLVIWAGAHVFGVGEIVDILMLVGGVLMFGLAVFGVARDLGEFLAITATAANEQDLDEAATHLADAIAVIGVAAFVALLAKVRLLRGKKGLARAESGAASEAVTPSQASGKTASGKAPARAGAAAEGEAAGGASTSKQTACPGKDCKTAGEPISMLTGEEMLEKIDFTWDGPLPLAWRRYYRSSQSDVDHQLGYGWLTPLDEWLEIGERVTFCNADGQRIDLPLPKPGAYSINLPEQVRLYRENGQFRLVEQSGLAKTFTGRVGRCPLRAWHNSQGQSLYFHRDANGDVERISASWNKHLLVERQHRRIVAIRPGKRSGSGFEATGEPLVNYLYSDAGDLIGVRDRLQHGESYAYRNHVIARRTLASGFNFYFEWDQDTPQGKCLHNWGDNGVYDYRFEWLADGVSHAIDSRGSIAIYRHDPQGLLLSERSPEGRETRHSYNADNQLAQTVAPDGGITRFSYDKEGRLIGVSDALGFSQRVKYDKQGNPVELIDALDQRWLRRYDASGRLEETVAANGAVTQYQYNAQGVPVRITDALGRTRSLLWDEQLRLVGESGFDGIKTRYQYDDDDHIVAIVDQDKRTTRYGYDAAGRVTAVQHADGSTVQLRYNVAGLLTHYIDGLGHTTEYRYDDGLSQPTARIDPLGHEMRYRYDSERNLIGLINPKGETYSLSYDRDENLIEEIGFDGRIQRYRYNAAGVLEAYLQPGSDGDWNVTRFERDRLGRLLKKHAADGSLSQYGYDPLGRLQLAKNADSLVLLGYNALGQINQENQNGAIVRHKYDLLGRRIQTETPDRHRIDYRFGERYLDSIEFDGQTLTSHRYDELGREIGRSQGQLNTDYDYDPLGRLLRQRAAIKGQAPLIGRQYNYDVAGKLRELDDLRQGRSQYHYDPAARLIRSEGLSPENFVHDPAGNLLGASAEGGRIEGDRLLMMGDRHYAYDAAGNLVEEKRGKAGQIVTRYQYDGDNRLIHAETPNGVSHYRYDALGRRIAKHAEHGETRFQYDGPRLLAETDSQRSRTYLFEPGSFRPLALHEQDHAQAGGNTYHYHLDHLGTPRELTDSQGRIVWSARYRAYGNLALADVEVIDNPLRFQGQYFDAETCLHYNLNRYYDPNAGRFIHQDPIGLLGGNNLYQYVPNPVNWIDPLGLTAKDCQGVKNTNWKGPADYTEVKDPKNLSNTKPTPRQVREMKEINRAHNDGILRSDLDGTPMVDSQKSMSGVTPPTNEAQVDHIVSVAKGGTRTNSNLRLITREQNRIKWDN</sequence>
<keyword evidence="8" id="KW-1185">Reference proteome</keyword>
<gene>
    <name evidence="7" type="ORF">EDE11_12725</name>
</gene>
<dbReference type="Pfam" id="PF20148">
    <property type="entry name" value="DUF6531"/>
    <property type="match status" value="1"/>
</dbReference>
<dbReference type="InterPro" id="IPR036365">
    <property type="entry name" value="PGBD-like_sf"/>
</dbReference>
<dbReference type="InterPro" id="IPR036366">
    <property type="entry name" value="PGBDSf"/>
</dbReference>
<dbReference type="InterPro" id="IPR003615">
    <property type="entry name" value="HNH_nuc"/>
</dbReference>
<feature type="region of interest" description="Disordered" evidence="2">
    <location>
        <begin position="1402"/>
        <end position="1426"/>
    </location>
</feature>
<dbReference type="NCBIfam" id="TIGR01643">
    <property type="entry name" value="YD_repeat_2x"/>
    <property type="match status" value="11"/>
</dbReference>
<keyword evidence="3" id="KW-1133">Transmembrane helix</keyword>
<evidence type="ECO:0000256" key="1">
    <source>
        <dbReference type="ARBA" id="ARBA00022737"/>
    </source>
</evidence>
<dbReference type="InterPro" id="IPR050708">
    <property type="entry name" value="T6SS_VgrG/RHS"/>
</dbReference>
<keyword evidence="1" id="KW-0677">Repeat</keyword>
<feature type="compositionally biased region" description="Polar residues" evidence="2">
    <location>
        <begin position="308"/>
        <end position="317"/>
    </location>
</feature>
<dbReference type="EMBL" id="SMCN01000027">
    <property type="protein sequence ID" value="TCV77522.1"/>
    <property type="molecule type" value="Genomic_DNA"/>
</dbReference>